<sequence>MTASSAAPTATTAQVLNSPARVITASLVGTTIEFYDFYVYATAAVLVFPSLFFPSNNPTTALLASFAVFGAAMVARPIGAIVFGHLGDKKGRKTTLVISLLTMGIATFLIGFLPTYHSIGVLAPTLLLILRLTQGFALGGEWSGAALVATENAPAGKRAWYGTFPQLGAPIGFIIANGLFLIINWALPHPTDTLLKSEAFLGWGWRIPFLFSAVMVIVGLWVRLKLVESEAFKTAEKQGAIRKVPLGETLRFHWKALIQGTFIMLATYVLFYLMTSFTLTYGTAASDAAVPGLGIRYVDFVLMQILAVVFFGILTAVSGPLADKHGRRFVLIIVTTAIIVFGLTFGFFLAPHGDLTTAVTIAFLIVGFSLMGLTFGPMGAYLPELFPTNVRYTGSAIAYNVSSILGAALAPIIAVALWTAANGSTWLVGIYLAGASVLTLIALIVTPETKETDYDAASR</sequence>
<evidence type="ECO:0000256" key="8">
    <source>
        <dbReference type="ARBA" id="ARBA00023136"/>
    </source>
</evidence>
<evidence type="ECO:0000256" key="3">
    <source>
        <dbReference type="ARBA" id="ARBA00022448"/>
    </source>
</evidence>
<dbReference type="GO" id="GO:0015293">
    <property type="term" value="F:symporter activity"/>
    <property type="evidence" value="ECO:0007669"/>
    <property type="project" value="UniProtKB-KW"/>
</dbReference>
<dbReference type="PANTHER" id="PTHR43045:SF2">
    <property type="entry name" value="INNER MEMBRANE METABOLITE TRANSPORT PROTEIN YHJE"/>
    <property type="match status" value="1"/>
</dbReference>
<feature type="transmembrane region" description="Helical" evidence="11">
    <location>
        <begin position="207"/>
        <end position="224"/>
    </location>
</feature>
<evidence type="ECO:0000256" key="5">
    <source>
        <dbReference type="ARBA" id="ARBA00022692"/>
    </source>
</evidence>
<keyword evidence="7 11" id="KW-1133">Transmembrane helix</keyword>
<evidence type="ECO:0000256" key="1">
    <source>
        <dbReference type="ARBA" id="ARBA00004651"/>
    </source>
</evidence>
<evidence type="ECO:0000259" key="12">
    <source>
        <dbReference type="PROSITE" id="PS50850"/>
    </source>
</evidence>
<comment type="function">
    <text evidence="9">May be a proton symporter involved in the uptake of osmolytes such as proline and glycine betaine.</text>
</comment>
<gene>
    <name evidence="13" type="ORF">FB389_1522</name>
</gene>
<accession>A0A542SQG1</accession>
<keyword evidence="8 11" id="KW-0472">Membrane</keyword>
<proteinExistence type="inferred from homology"/>
<dbReference type="OrthoDB" id="8953821at2"/>
<evidence type="ECO:0000256" key="2">
    <source>
        <dbReference type="ARBA" id="ARBA00008240"/>
    </source>
</evidence>
<keyword evidence="3" id="KW-0813">Transport</keyword>
<dbReference type="PROSITE" id="PS50850">
    <property type="entry name" value="MFS"/>
    <property type="match status" value="1"/>
</dbReference>
<dbReference type="Pfam" id="PF07690">
    <property type="entry name" value="MFS_1"/>
    <property type="match status" value="1"/>
</dbReference>
<feature type="transmembrane region" description="Helical" evidence="11">
    <location>
        <begin position="252"/>
        <end position="274"/>
    </location>
</feature>
<dbReference type="CDD" id="cd17369">
    <property type="entry name" value="MFS_ShiA_like"/>
    <property type="match status" value="1"/>
</dbReference>
<dbReference type="AlphaFoldDB" id="A0A542SQG1"/>
<feature type="transmembrane region" description="Helical" evidence="11">
    <location>
        <begin position="355"/>
        <end position="376"/>
    </location>
</feature>
<keyword evidence="5 11" id="KW-0812">Transmembrane</keyword>
<organism evidence="13 14">
    <name type="scientific">Rarobacter incanus</name>
    <dbReference type="NCBI Taxonomy" id="153494"/>
    <lineage>
        <taxon>Bacteria</taxon>
        <taxon>Bacillati</taxon>
        <taxon>Actinomycetota</taxon>
        <taxon>Actinomycetes</taxon>
        <taxon>Micrococcales</taxon>
        <taxon>Rarobacteraceae</taxon>
        <taxon>Rarobacter</taxon>
    </lineage>
</organism>
<keyword evidence="14" id="KW-1185">Reference proteome</keyword>
<evidence type="ECO:0000256" key="7">
    <source>
        <dbReference type="ARBA" id="ARBA00022989"/>
    </source>
</evidence>
<dbReference type="RefSeq" id="WP_142112365.1">
    <property type="nucleotide sequence ID" value="NZ_BAAATB010000007.1"/>
</dbReference>
<dbReference type="InterPro" id="IPR036259">
    <property type="entry name" value="MFS_trans_sf"/>
</dbReference>
<name>A0A542SQG1_9MICO</name>
<protein>
    <recommendedName>
        <fullName evidence="10">Putative proline/betaine transporter</fullName>
    </recommendedName>
</protein>
<evidence type="ECO:0000313" key="13">
    <source>
        <dbReference type="EMBL" id="TQK76828.1"/>
    </source>
</evidence>
<feature type="transmembrane region" description="Helical" evidence="11">
    <location>
        <begin position="426"/>
        <end position="445"/>
    </location>
</feature>
<comment type="subcellular location">
    <subcellularLocation>
        <location evidence="1">Cell membrane</location>
        <topology evidence="1">Multi-pass membrane protein</topology>
    </subcellularLocation>
</comment>
<keyword evidence="4" id="KW-1003">Cell membrane</keyword>
<dbReference type="Proteomes" id="UP000316181">
    <property type="component" value="Unassembled WGS sequence"/>
</dbReference>
<evidence type="ECO:0000256" key="11">
    <source>
        <dbReference type="SAM" id="Phobius"/>
    </source>
</evidence>
<feature type="transmembrane region" description="Helical" evidence="11">
    <location>
        <begin position="95"/>
        <end position="113"/>
    </location>
</feature>
<evidence type="ECO:0000256" key="10">
    <source>
        <dbReference type="ARBA" id="ARBA00039918"/>
    </source>
</evidence>
<comment type="similarity">
    <text evidence="2">Belongs to the major facilitator superfamily. Metabolite:H+ Symporter (MHS) family (TC 2.A.1.6) family.</text>
</comment>
<reference evidence="13 14" key="1">
    <citation type="submission" date="2019-06" db="EMBL/GenBank/DDBJ databases">
        <title>Sequencing the genomes of 1000 actinobacteria strains.</title>
        <authorList>
            <person name="Klenk H.-P."/>
        </authorList>
    </citation>
    <scope>NUCLEOTIDE SEQUENCE [LARGE SCALE GENOMIC DNA]</scope>
    <source>
        <strain evidence="13 14">DSM 10596</strain>
    </source>
</reference>
<dbReference type="FunFam" id="1.20.1250.20:FF:000001">
    <property type="entry name" value="Dicarboxylate MFS transporter"/>
    <property type="match status" value="1"/>
</dbReference>
<dbReference type="SUPFAM" id="SSF103473">
    <property type="entry name" value="MFS general substrate transporter"/>
    <property type="match status" value="1"/>
</dbReference>
<dbReference type="Gene3D" id="1.20.1250.20">
    <property type="entry name" value="MFS general substrate transporter like domains"/>
    <property type="match status" value="1"/>
</dbReference>
<feature type="transmembrane region" description="Helical" evidence="11">
    <location>
        <begin position="37"/>
        <end position="55"/>
    </location>
</feature>
<evidence type="ECO:0000256" key="4">
    <source>
        <dbReference type="ARBA" id="ARBA00022475"/>
    </source>
</evidence>
<evidence type="ECO:0000256" key="9">
    <source>
        <dbReference type="ARBA" id="ARBA00037295"/>
    </source>
</evidence>
<feature type="transmembrane region" description="Helical" evidence="11">
    <location>
        <begin position="61"/>
        <end position="83"/>
    </location>
</feature>
<dbReference type="PANTHER" id="PTHR43045">
    <property type="entry name" value="SHIKIMATE TRANSPORTER"/>
    <property type="match status" value="1"/>
</dbReference>
<dbReference type="InterPro" id="IPR020846">
    <property type="entry name" value="MFS_dom"/>
</dbReference>
<evidence type="ECO:0000256" key="6">
    <source>
        <dbReference type="ARBA" id="ARBA00022847"/>
    </source>
</evidence>
<dbReference type="InterPro" id="IPR011701">
    <property type="entry name" value="MFS"/>
</dbReference>
<dbReference type="GO" id="GO:0005886">
    <property type="term" value="C:plasma membrane"/>
    <property type="evidence" value="ECO:0007669"/>
    <property type="project" value="UniProtKB-SubCell"/>
</dbReference>
<feature type="transmembrane region" description="Helical" evidence="11">
    <location>
        <begin position="294"/>
        <end position="317"/>
    </location>
</feature>
<feature type="transmembrane region" description="Helical" evidence="11">
    <location>
        <begin position="329"/>
        <end position="349"/>
    </location>
</feature>
<comment type="caution">
    <text evidence="13">The sequence shown here is derived from an EMBL/GenBank/DDBJ whole genome shotgun (WGS) entry which is preliminary data.</text>
</comment>
<keyword evidence="6" id="KW-0769">Symport</keyword>
<feature type="transmembrane region" description="Helical" evidence="11">
    <location>
        <begin position="167"/>
        <end position="187"/>
    </location>
</feature>
<dbReference type="EMBL" id="VFNV01000001">
    <property type="protein sequence ID" value="TQK76828.1"/>
    <property type="molecule type" value="Genomic_DNA"/>
</dbReference>
<evidence type="ECO:0000313" key="14">
    <source>
        <dbReference type="Proteomes" id="UP000316181"/>
    </source>
</evidence>
<feature type="transmembrane region" description="Helical" evidence="11">
    <location>
        <begin position="397"/>
        <end position="420"/>
    </location>
</feature>
<feature type="domain" description="Major facilitator superfamily (MFS) profile" evidence="12">
    <location>
        <begin position="22"/>
        <end position="450"/>
    </location>
</feature>